<comment type="caution">
    <text evidence="11">The sequence shown here is derived from an EMBL/GenBank/DDBJ whole genome shotgun (WGS) entry which is preliminary data.</text>
</comment>
<comment type="subunit">
    <text evidence="6">Homodimer. The tRNA molecule binds across the dimer.</text>
</comment>
<dbReference type="HAMAP" id="MF_00176">
    <property type="entry name" value="Ser_tRNA_synth_type1"/>
    <property type="match status" value="1"/>
</dbReference>
<feature type="binding site" evidence="7">
    <location>
        <position position="251"/>
    </location>
    <ligand>
        <name>L-serine</name>
        <dbReference type="ChEBI" id="CHEBI:33384"/>
    </ligand>
</feature>
<evidence type="ECO:0000256" key="3">
    <source>
        <dbReference type="ARBA" id="ARBA00022840"/>
    </source>
</evidence>
<dbReference type="AlphaFoldDB" id="A0A1F8DL47"/>
<dbReference type="PROSITE" id="PS50862">
    <property type="entry name" value="AA_TRNA_LIGASE_II"/>
    <property type="match status" value="1"/>
</dbReference>
<dbReference type="InterPro" id="IPR010978">
    <property type="entry name" value="tRNA-bd_arm"/>
</dbReference>
<comment type="similarity">
    <text evidence="6">Belongs to the class-II aminoacyl-tRNA synthetase family. Type-1 seryl-tRNA synthetase subfamily.</text>
</comment>
<protein>
    <recommendedName>
        <fullName evidence="6">Serine--tRNA ligase</fullName>
        <ecNumber evidence="6">6.1.1.11</ecNumber>
    </recommendedName>
    <alternativeName>
        <fullName evidence="6">Seryl-tRNA synthetase</fullName>
        <shortName evidence="6">SerRS</shortName>
    </alternativeName>
    <alternativeName>
        <fullName evidence="6">Seryl-tRNA(Ser/Sec) synthetase</fullName>
    </alternativeName>
</protein>
<feature type="binding site" evidence="6">
    <location>
        <position position="267"/>
    </location>
    <ligand>
        <name>ATP</name>
        <dbReference type="ChEBI" id="CHEBI:30616"/>
    </ligand>
</feature>
<dbReference type="InterPro" id="IPR042103">
    <property type="entry name" value="SerRS_1_N_sf"/>
</dbReference>
<dbReference type="InterPro" id="IPR033729">
    <property type="entry name" value="SerRS_core"/>
</dbReference>
<feature type="domain" description="Aminoacyl-transfer RNA synthetases class-II family profile" evidence="10">
    <location>
        <begin position="165"/>
        <end position="402"/>
    </location>
</feature>
<dbReference type="InterPro" id="IPR002314">
    <property type="entry name" value="aa-tRNA-synt_IIb"/>
</dbReference>
<dbReference type="PRINTS" id="PR00981">
    <property type="entry name" value="TRNASYNTHSER"/>
</dbReference>
<dbReference type="InterPro" id="IPR002317">
    <property type="entry name" value="Ser-tRNA-ligase_type_1"/>
</dbReference>
<dbReference type="EC" id="6.1.1.11" evidence="6"/>
<evidence type="ECO:0000256" key="4">
    <source>
        <dbReference type="ARBA" id="ARBA00022917"/>
    </source>
</evidence>
<gene>
    <name evidence="6" type="primary">serS</name>
    <name evidence="11" type="ORF">A3J77_01390</name>
</gene>
<feature type="binding site" evidence="8">
    <location>
        <begin position="267"/>
        <end position="270"/>
    </location>
    <ligand>
        <name>ATP</name>
        <dbReference type="ChEBI" id="CHEBI:30616"/>
    </ligand>
</feature>
<evidence type="ECO:0000256" key="8">
    <source>
        <dbReference type="PIRSR" id="PIRSR001529-2"/>
    </source>
</evidence>
<feature type="binding site" evidence="6 8">
    <location>
        <begin position="251"/>
        <end position="253"/>
    </location>
    <ligand>
        <name>ATP</name>
        <dbReference type="ChEBI" id="CHEBI:30616"/>
    </ligand>
</feature>
<reference evidence="11 12" key="1">
    <citation type="journal article" date="2016" name="Nat. Commun.">
        <title>Thousands of microbial genomes shed light on interconnected biogeochemical processes in an aquifer system.</title>
        <authorList>
            <person name="Anantharaman K."/>
            <person name="Brown C.T."/>
            <person name="Hug L.A."/>
            <person name="Sharon I."/>
            <person name="Castelle C.J."/>
            <person name="Probst A.J."/>
            <person name="Thomas B.C."/>
            <person name="Singh A."/>
            <person name="Wilkins M.J."/>
            <person name="Karaoz U."/>
            <person name="Brodie E.L."/>
            <person name="Williams K.H."/>
            <person name="Hubbard S.S."/>
            <person name="Banfield J.F."/>
        </authorList>
    </citation>
    <scope>NUCLEOTIDE SEQUENCE [LARGE SCALE GENOMIC DNA]</scope>
</reference>
<accession>A0A1F8DL47</accession>
<dbReference type="InterPro" id="IPR015866">
    <property type="entry name" value="Ser-tRNA-synth_1_N"/>
</dbReference>
<dbReference type="SUPFAM" id="SSF55681">
    <property type="entry name" value="Class II aaRS and biotin synthetases"/>
    <property type="match status" value="1"/>
</dbReference>
<evidence type="ECO:0000313" key="11">
    <source>
        <dbReference type="EMBL" id="OGM89330.1"/>
    </source>
</evidence>
<proteinExistence type="inferred from homology"/>
<dbReference type="Gene3D" id="1.10.287.40">
    <property type="entry name" value="Serine-tRNA synthetase, tRNA binding domain"/>
    <property type="match status" value="1"/>
</dbReference>
<dbReference type="GO" id="GO:0006434">
    <property type="term" value="P:seryl-tRNA aminoacylation"/>
    <property type="evidence" value="ECO:0007669"/>
    <property type="project" value="UniProtKB-UniRule"/>
</dbReference>
<dbReference type="Proteomes" id="UP000182002">
    <property type="component" value="Unassembled WGS sequence"/>
</dbReference>
<feature type="binding site" evidence="7">
    <location>
        <position position="375"/>
    </location>
    <ligand>
        <name>L-serine</name>
        <dbReference type="ChEBI" id="CHEBI:33384"/>
    </ligand>
</feature>
<name>A0A1F8DL47_9BACT</name>
<dbReference type="Pfam" id="PF00587">
    <property type="entry name" value="tRNA-synt_2b"/>
    <property type="match status" value="1"/>
</dbReference>
<feature type="binding site" evidence="6 8">
    <location>
        <begin position="338"/>
        <end position="341"/>
    </location>
    <ligand>
        <name>ATP</name>
        <dbReference type="ChEBI" id="CHEBI:30616"/>
    </ligand>
</feature>
<comment type="function">
    <text evidence="6">Catalyzes the attachment of serine to tRNA(Ser). Is also able to aminoacylate tRNA(Sec) with serine, to form the misacylated tRNA L-seryl-tRNA(Sec), which will be further converted into selenocysteinyl-tRNA(Sec).</text>
</comment>
<dbReference type="UniPathway" id="UPA00906">
    <property type="reaction ID" value="UER00895"/>
</dbReference>
<evidence type="ECO:0000259" key="10">
    <source>
        <dbReference type="PROSITE" id="PS50862"/>
    </source>
</evidence>
<evidence type="ECO:0000313" key="12">
    <source>
        <dbReference type="Proteomes" id="UP000182002"/>
    </source>
</evidence>
<dbReference type="GO" id="GO:0005737">
    <property type="term" value="C:cytoplasm"/>
    <property type="evidence" value="ECO:0007669"/>
    <property type="project" value="UniProtKB-SubCell"/>
</dbReference>
<evidence type="ECO:0000256" key="5">
    <source>
        <dbReference type="ARBA" id="ARBA00023146"/>
    </source>
</evidence>
<dbReference type="CDD" id="cd00770">
    <property type="entry name" value="SerRS_core"/>
    <property type="match status" value="1"/>
</dbReference>
<keyword evidence="6" id="KW-0963">Cytoplasm</keyword>
<feature type="site" description="Important for serine binding" evidence="7">
    <location>
        <position position="377"/>
    </location>
</feature>
<dbReference type="InterPro" id="IPR006195">
    <property type="entry name" value="aa-tRNA-synth_II"/>
</dbReference>
<dbReference type="PANTHER" id="PTHR11778">
    <property type="entry name" value="SERYL-TRNA SYNTHETASE"/>
    <property type="match status" value="1"/>
</dbReference>
<evidence type="ECO:0000256" key="7">
    <source>
        <dbReference type="PIRSR" id="PIRSR001529-1"/>
    </source>
</evidence>
<keyword evidence="2 6" id="KW-0547">Nucleotide-binding</keyword>
<keyword evidence="9" id="KW-0175">Coiled coil</keyword>
<feature type="binding site" evidence="6 7">
    <location>
        <position position="274"/>
    </location>
    <ligand>
        <name>L-serine</name>
        <dbReference type="ChEBI" id="CHEBI:33384"/>
    </ligand>
</feature>
<evidence type="ECO:0000256" key="6">
    <source>
        <dbReference type="HAMAP-Rule" id="MF_00176"/>
    </source>
</evidence>
<dbReference type="SUPFAM" id="SSF46589">
    <property type="entry name" value="tRNA-binding arm"/>
    <property type="match status" value="1"/>
</dbReference>
<comment type="catalytic activity">
    <reaction evidence="6">
        <text>tRNA(Ser) + L-serine + ATP = L-seryl-tRNA(Ser) + AMP + diphosphate + H(+)</text>
        <dbReference type="Rhea" id="RHEA:12292"/>
        <dbReference type="Rhea" id="RHEA-COMP:9669"/>
        <dbReference type="Rhea" id="RHEA-COMP:9703"/>
        <dbReference type="ChEBI" id="CHEBI:15378"/>
        <dbReference type="ChEBI" id="CHEBI:30616"/>
        <dbReference type="ChEBI" id="CHEBI:33019"/>
        <dbReference type="ChEBI" id="CHEBI:33384"/>
        <dbReference type="ChEBI" id="CHEBI:78442"/>
        <dbReference type="ChEBI" id="CHEBI:78533"/>
        <dbReference type="ChEBI" id="CHEBI:456215"/>
        <dbReference type="EC" id="6.1.1.11"/>
    </reaction>
</comment>
<feature type="coiled-coil region" evidence="9">
    <location>
        <begin position="54"/>
        <end position="91"/>
    </location>
</feature>
<dbReference type="EMBL" id="MGIO01000030">
    <property type="protein sequence ID" value="OGM89330.1"/>
    <property type="molecule type" value="Genomic_DNA"/>
</dbReference>
<dbReference type="GO" id="GO:0016260">
    <property type="term" value="P:selenocysteine biosynthetic process"/>
    <property type="evidence" value="ECO:0007669"/>
    <property type="project" value="UniProtKB-UniRule"/>
</dbReference>
<organism evidence="11 12">
    <name type="scientific">Candidatus Wolfebacteria bacterium RBG_13_41_7</name>
    <dbReference type="NCBI Taxonomy" id="1802554"/>
    <lineage>
        <taxon>Bacteria</taxon>
        <taxon>Candidatus Wolfeibacteriota</taxon>
    </lineage>
</organism>
<dbReference type="NCBIfam" id="TIGR00414">
    <property type="entry name" value="serS"/>
    <property type="match status" value="1"/>
</dbReference>
<keyword evidence="1 6" id="KW-0436">Ligase</keyword>
<dbReference type="Pfam" id="PF02403">
    <property type="entry name" value="Seryl_tRNA_N"/>
    <property type="match status" value="1"/>
</dbReference>
<sequence length="415" mass="47365">MLDVNLIRQNPEKVKEGIKKKNYAPSLVDEFLSIDEEWRKLTEETDGLRSQQKKLSEERKIEEAKALKEKIQSLEENLRFTEEKRKQILNKFPNIPFEDVPVGKDDSENVVLKTVGDLPKWDFQPRNYIELGKNLGIIDTESASETSGSRFGYIKGGAAMLEFALIKLAMETAMKKGFVPVIPPVMIKSEMMKAMGYIDRREDQDETYFLEKDGLYLVGTSEQSIGPMHSGEIFDEKDLPKRYVGFSTCFRREAGSYGKDTKGILRVHQFDKIEMFSFCNPENSKQEHELILGIEEELMKALQLPYHVLKICTGDLGSPAAAKYDIETWVPSENKYRETHSTSNCTDFQARRLNIKYKLKTGSLKLKADYIHTLNGTAFAIGRMLISIIENYQQKDGSILVPEVLRGYVGAQKIS</sequence>
<evidence type="ECO:0000256" key="9">
    <source>
        <dbReference type="SAM" id="Coils"/>
    </source>
</evidence>
<evidence type="ECO:0000256" key="1">
    <source>
        <dbReference type="ARBA" id="ARBA00022598"/>
    </source>
</evidence>
<comment type="subcellular location">
    <subcellularLocation>
        <location evidence="6">Cytoplasm</location>
    </subcellularLocation>
</comment>
<comment type="catalytic activity">
    <reaction evidence="6">
        <text>tRNA(Sec) + L-serine + ATP = L-seryl-tRNA(Sec) + AMP + diphosphate + H(+)</text>
        <dbReference type="Rhea" id="RHEA:42580"/>
        <dbReference type="Rhea" id="RHEA-COMP:9742"/>
        <dbReference type="Rhea" id="RHEA-COMP:10128"/>
        <dbReference type="ChEBI" id="CHEBI:15378"/>
        <dbReference type="ChEBI" id="CHEBI:30616"/>
        <dbReference type="ChEBI" id="CHEBI:33019"/>
        <dbReference type="ChEBI" id="CHEBI:33384"/>
        <dbReference type="ChEBI" id="CHEBI:78442"/>
        <dbReference type="ChEBI" id="CHEBI:78533"/>
        <dbReference type="ChEBI" id="CHEBI:456215"/>
        <dbReference type="EC" id="6.1.1.11"/>
    </reaction>
</comment>
<feature type="binding site" evidence="7">
    <location>
        <position position="220"/>
    </location>
    <ligand>
        <name>L-serine</name>
        <dbReference type="ChEBI" id="CHEBI:33384"/>
    </ligand>
</feature>
<keyword evidence="3 6" id="KW-0067">ATP-binding</keyword>
<feature type="binding site" evidence="6">
    <location>
        <position position="377"/>
    </location>
    <ligand>
        <name>L-serine</name>
        <dbReference type="ChEBI" id="CHEBI:33384"/>
    </ligand>
</feature>
<feature type="binding site" evidence="6">
    <location>
        <begin position="220"/>
        <end position="222"/>
    </location>
    <ligand>
        <name>L-serine</name>
        <dbReference type="ChEBI" id="CHEBI:33384"/>
    </ligand>
</feature>
<dbReference type="GO" id="GO:0005524">
    <property type="term" value="F:ATP binding"/>
    <property type="evidence" value="ECO:0007669"/>
    <property type="project" value="UniProtKB-UniRule"/>
</dbReference>
<keyword evidence="5 6" id="KW-0030">Aminoacyl-tRNA synthetase</keyword>
<comment type="domain">
    <text evidence="6">Consists of two distinct domains, a catalytic core and a N-terminal extension that is involved in tRNA binding.</text>
</comment>
<dbReference type="InterPro" id="IPR045864">
    <property type="entry name" value="aa-tRNA-synth_II/BPL/LPL"/>
</dbReference>
<dbReference type="PIRSF" id="PIRSF001529">
    <property type="entry name" value="Ser-tRNA-synth_IIa"/>
    <property type="match status" value="1"/>
</dbReference>
<dbReference type="Gene3D" id="3.30.930.10">
    <property type="entry name" value="Bira Bifunctional Protein, Domain 2"/>
    <property type="match status" value="1"/>
</dbReference>
<dbReference type="GO" id="GO:0004828">
    <property type="term" value="F:serine-tRNA ligase activity"/>
    <property type="evidence" value="ECO:0007669"/>
    <property type="project" value="UniProtKB-UniRule"/>
</dbReference>
<comment type="pathway">
    <text evidence="6">Aminoacyl-tRNA biosynthesis; selenocysteinyl-tRNA(Sec) biosynthesis; L-seryl-tRNA(Sec) from L-serine and tRNA(Sec): step 1/1.</text>
</comment>
<keyword evidence="4 6" id="KW-0648">Protein biosynthesis</keyword>
<evidence type="ECO:0000256" key="2">
    <source>
        <dbReference type="ARBA" id="ARBA00022741"/>
    </source>
</evidence>